<keyword evidence="6" id="KW-1185">Reference proteome</keyword>
<dbReference type="PRINTS" id="PR00598">
    <property type="entry name" value="HTHMARR"/>
</dbReference>
<gene>
    <name evidence="5" type="ORF">CDQ84_05590</name>
</gene>
<dbReference type="AlphaFoldDB" id="A0A2K2FFW1"/>
<evidence type="ECO:0000259" key="4">
    <source>
        <dbReference type="PROSITE" id="PS50995"/>
    </source>
</evidence>
<dbReference type="RefSeq" id="WP_103080746.1">
    <property type="nucleotide sequence ID" value="NZ_CP021850.1"/>
</dbReference>
<evidence type="ECO:0000256" key="3">
    <source>
        <dbReference type="ARBA" id="ARBA00023163"/>
    </source>
</evidence>
<feature type="domain" description="HTH marR-type" evidence="4">
    <location>
        <begin position="3"/>
        <end position="143"/>
    </location>
</feature>
<protein>
    <submittedName>
        <fullName evidence="5">MarR family transcriptional regulator</fullName>
    </submittedName>
</protein>
<keyword evidence="3" id="KW-0804">Transcription</keyword>
<dbReference type="KEGG" id="cthd:CDO33_09985"/>
<dbReference type="SMART" id="SM00347">
    <property type="entry name" value="HTH_MARR"/>
    <property type="match status" value="1"/>
</dbReference>
<dbReference type="Proteomes" id="UP000236151">
    <property type="component" value="Unassembled WGS sequence"/>
</dbReference>
<organism evidence="5 6">
    <name type="scientific">Clostridium thermosuccinogenes</name>
    <dbReference type="NCBI Taxonomy" id="84032"/>
    <lineage>
        <taxon>Bacteria</taxon>
        <taxon>Bacillati</taxon>
        <taxon>Bacillota</taxon>
        <taxon>Clostridia</taxon>
        <taxon>Eubacteriales</taxon>
        <taxon>Clostridiaceae</taxon>
        <taxon>Clostridium</taxon>
    </lineage>
</organism>
<dbReference type="InterPro" id="IPR000835">
    <property type="entry name" value="HTH_MarR-typ"/>
</dbReference>
<accession>A0A2K2FFW1</accession>
<dbReference type="SUPFAM" id="SSF46785">
    <property type="entry name" value="Winged helix' DNA-binding domain"/>
    <property type="match status" value="1"/>
</dbReference>
<sequence length="153" mass="17714">MVPNQINRNLIKETVQLMIGLVIKHRKVMQHYLQETGVYQAQHHLLMKISHNRYASQKELAESMEVSTATIAVSLKKLEKGGYIKKIMDEEDNRLNQIIITEKGNKVVEQSKQIFESVDQKLFDGFTEKELSTLSSLLRKLDSNLARMEEEIK</sequence>
<proteinExistence type="predicted"/>
<dbReference type="PANTHER" id="PTHR42756:SF1">
    <property type="entry name" value="TRANSCRIPTIONAL REPRESSOR OF EMRAB OPERON"/>
    <property type="match status" value="1"/>
</dbReference>
<evidence type="ECO:0000256" key="1">
    <source>
        <dbReference type="ARBA" id="ARBA00023015"/>
    </source>
</evidence>
<name>A0A2K2FFW1_9CLOT</name>
<dbReference type="EMBL" id="NIOJ01000009">
    <property type="protein sequence ID" value="PNU00555.1"/>
    <property type="molecule type" value="Genomic_DNA"/>
</dbReference>
<dbReference type="InterPro" id="IPR036390">
    <property type="entry name" value="WH_DNA-bd_sf"/>
</dbReference>
<dbReference type="Gene3D" id="1.10.10.10">
    <property type="entry name" value="Winged helix-like DNA-binding domain superfamily/Winged helix DNA-binding domain"/>
    <property type="match status" value="1"/>
</dbReference>
<keyword evidence="1" id="KW-0805">Transcription regulation</keyword>
<dbReference type="GO" id="GO:0003700">
    <property type="term" value="F:DNA-binding transcription factor activity"/>
    <property type="evidence" value="ECO:0007669"/>
    <property type="project" value="InterPro"/>
</dbReference>
<dbReference type="OrthoDB" id="1903875at2"/>
<dbReference type="GO" id="GO:0003677">
    <property type="term" value="F:DNA binding"/>
    <property type="evidence" value="ECO:0007669"/>
    <property type="project" value="UniProtKB-KW"/>
</dbReference>
<evidence type="ECO:0000256" key="2">
    <source>
        <dbReference type="ARBA" id="ARBA00023125"/>
    </source>
</evidence>
<evidence type="ECO:0000313" key="6">
    <source>
        <dbReference type="Proteomes" id="UP000236151"/>
    </source>
</evidence>
<evidence type="ECO:0000313" key="5">
    <source>
        <dbReference type="EMBL" id="PNU00555.1"/>
    </source>
</evidence>
<dbReference type="Pfam" id="PF01047">
    <property type="entry name" value="MarR"/>
    <property type="match status" value="1"/>
</dbReference>
<dbReference type="PANTHER" id="PTHR42756">
    <property type="entry name" value="TRANSCRIPTIONAL REGULATOR, MARR"/>
    <property type="match status" value="1"/>
</dbReference>
<reference evidence="5 6" key="1">
    <citation type="submission" date="2017-06" db="EMBL/GenBank/DDBJ databases">
        <title>Investigating the central metabolism of Clostridium thermosuccinogenes.</title>
        <authorList>
            <person name="Koendjbiharie J.G."/>
            <person name="van Kranenburg R."/>
        </authorList>
    </citation>
    <scope>NUCLEOTIDE SEQUENCE [LARGE SCALE GENOMIC DNA]</scope>
    <source>
        <strain evidence="5 6">DSM 5806</strain>
    </source>
</reference>
<dbReference type="PROSITE" id="PS50995">
    <property type="entry name" value="HTH_MARR_2"/>
    <property type="match status" value="1"/>
</dbReference>
<dbReference type="InterPro" id="IPR036388">
    <property type="entry name" value="WH-like_DNA-bd_sf"/>
</dbReference>
<comment type="caution">
    <text evidence="5">The sequence shown here is derived from an EMBL/GenBank/DDBJ whole genome shotgun (WGS) entry which is preliminary data.</text>
</comment>
<keyword evidence="2" id="KW-0238">DNA-binding</keyword>